<feature type="compositionally biased region" description="Basic residues" evidence="2">
    <location>
        <begin position="232"/>
        <end position="242"/>
    </location>
</feature>
<feature type="coiled-coil region" evidence="1">
    <location>
        <begin position="667"/>
        <end position="729"/>
    </location>
</feature>
<gene>
    <name evidence="3" type="ORF">ISN45_Aa05g000990</name>
</gene>
<feature type="region of interest" description="Disordered" evidence="2">
    <location>
        <begin position="818"/>
        <end position="868"/>
    </location>
</feature>
<keyword evidence="4" id="KW-1185">Reference proteome</keyword>
<evidence type="ECO:0000313" key="3">
    <source>
        <dbReference type="EMBL" id="KAG7558443.1"/>
    </source>
</evidence>
<accession>A0A8T1ZI44</accession>
<evidence type="ECO:0000256" key="1">
    <source>
        <dbReference type="SAM" id="Coils"/>
    </source>
</evidence>
<evidence type="ECO:0000256" key="2">
    <source>
        <dbReference type="SAM" id="MobiDB-lite"/>
    </source>
</evidence>
<sequence length="868" mass="96885">MSCCLDWLGRSCYERARKHEDQIGSGTQQRLARVYSRDQLGCPELSCSSTPRRYGSGVPNVSGYPEAIWLGCPQCGVRVPRGDMARVPRCLLRKMSISDSSDSPRGDTLLPVYKRKMVWSSSSDPEADTTDRQIVLFRGSDAKSSSREDPSRFVAREDTIADVARDQDMPDDPEAILSRRRIHPPSVGEAGVSCWRKAPEVSLLPIKAEEVHYDSDEAARLLQAKIQAAKGQQRRKRAKKARKPDPPGSTLCTEDSLRELKARFGFSEGIELRLPTPNERADDPPEGFLTLYEGFFYHCYLWLPIPRPILAFLWSYKIALSQITTRGLRHLVGILVRSIETVNIVDLSHLRHLLEIRRIPGPVERFYISPRPKRRVIGGFPSKDEKYTDHFFFVALNEYSVHEDFLGKVVGKWRQIDRNPSFLEDVPEGFLDLHDELTARKCDWTKHFSQERIERALRLLHGAPCQSSSESSDHRLDHLIEMQGAAQSLRARKAAEKKAAKDKAVLEANFRPPTPPEASLEVVVGAEATAEARDMVLTVPEVTGHISPATEVPEVVGTSVIVALSAEAKAKAKVKRPRGDGSGGRRKEKRSRNEAPIYQDKIASANLIASCSGPILAAPEALLEAENYSETAAGFLKAFHSMNSMVRAYDSGARKSQLARERSETSRAEVEAKLSEAITAKQEAEALVQAEKVERLRASEDGLRTQRRLEAEIARLHRLLTEEKALREKEIIRERRAAKREFAEKAKAIEAKMDQFGAVSTRYMYLVQARANAELIADLEEGKKVEDEKAEVLQWTAEYGDAEEEYVRLGTELREDLKLPPVSPDSVDDSFGNRSIEGTAAAVGVSDQAGSNRDTEAAQVSPVNQDSI</sequence>
<dbReference type="PANTHER" id="PTHR31099">
    <property type="entry name" value="OS06G0165300 PROTEIN"/>
    <property type="match status" value="1"/>
</dbReference>
<evidence type="ECO:0008006" key="5">
    <source>
        <dbReference type="Google" id="ProtNLM"/>
    </source>
</evidence>
<comment type="caution">
    <text evidence="3">The sequence shown here is derived from an EMBL/GenBank/DDBJ whole genome shotgun (WGS) entry which is preliminary data.</text>
</comment>
<organism evidence="3 4">
    <name type="scientific">Arabidopsis thaliana x Arabidopsis arenosa</name>
    <dbReference type="NCBI Taxonomy" id="1240361"/>
    <lineage>
        <taxon>Eukaryota</taxon>
        <taxon>Viridiplantae</taxon>
        <taxon>Streptophyta</taxon>
        <taxon>Embryophyta</taxon>
        <taxon>Tracheophyta</taxon>
        <taxon>Spermatophyta</taxon>
        <taxon>Magnoliopsida</taxon>
        <taxon>eudicotyledons</taxon>
        <taxon>Gunneridae</taxon>
        <taxon>Pentapetalae</taxon>
        <taxon>rosids</taxon>
        <taxon>malvids</taxon>
        <taxon>Brassicales</taxon>
        <taxon>Brassicaceae</taxon>
        <taxon>Camelineae</taxon>
        <taxon>Arabidopsis</taxon>
    </lineage>
</organism>
<keyword evidence="1" id="KW-0175">Coiled coil</keyword>
<dbReference type="Proteomes" id="UP000694240">
    <property type="component" value="Chromosome 10"/>
</dbReference>
<feature type="region of interest" description="Disordered" evidence="2">
    <location>
        <begin position="572"/>
        <end position="596"/>
    </location>
</feature>
<name>A0A8T1ZI44_9BRAS</name>
<dbReference type="EMBL" id="JAEFBK010000010">
    <property type="protein sequence ID" value="KAG7558443.1"/>
    <property type="molecule type" value="Genomic_DNA"/>
</dbReference>
<proteinExistence type="predicted"/>
<protein>
    <recommendedName>
        <fullName evidence="5">Transposase (Putative), gypsy type</fullName>
    </recommendedName>
</protein>
<dbReference type="AlphaFoldDB" id="A0A8T1ZI44"/>
<feature type="region of interest" description="Disordered" evidence="2">
    <location>
        <begin position="228"/>
        <end position="252"/>
    </location>
</feature>
<dbReference type="PANTHER" id="PTHR31099:SF49">
    <property type="entry name" value="MYOSIN HEAVY CHAIN-LIKE PROTEIN"/>
    <property type="match status" value="1"/>
</dbReference>
<evidence type="ECO:0000313" key="4">
    <source>
        <dbReference type="Proteomes" id="UP000694240"/>
    </source>
</evidence>
<reference evidence="3 4" key="1">
    <citation type="submission" date="2020-12" db="EMBL/GenBank/DDBJ databases">
        <title>Concerted genomic and epigenomic changes stabilize Arabidopsis allopolyploids.</title>
        <authorList>
            <person name="Chen Z."/>
        </authorList>
    </citation>
    <scope>NUCLEOTIDE SEQUENCE [LARGE SCALE GENOMIC DNA]</scope>
    <source>
        <strain evidence="3">Allo738</strain>
        <tissue evidence="3">Leaf</tissue>
    </source>
</reference>